<sequence length="348" mass="37217">MTVHLAPLVLRLRRLAVVGALLSLAACAVGPYDTDGLSDLPPQDSPFLRDLSREYAALGDMERAEYDWPDTARFYDRAIRAAKGEAFPPERLDDRALSDAAQEELGAARARLVALFGAGARSIVGPDSARGQAAFDCWMQEQEEGHQADDIARCREIFLAAVTAIESAVDGALIVLLPDTDGVVGMIRVETPQGSVVLERERESAVTGDTQSAPQSTGTFLVADVEAVFGAALAAGPTPPVAFLLYFEQGTDRLTPDSARKLSEVLEVVGQRKLPQVEVSGHTDRSGSAAFNDQLAQDRAELVAQEVLGLGVPERVVTVVSYGERAPVVPTADGVSEARNRRVEIVVR</sequence>
<evidence type="ECO:0000256" key="5">
    <source>
        <dbReference type="SAM" id="SignalP"/>
    </source>
</evidence>
<evidence type="ECO:0000256" key="2">
    <source>
        <dbReference type="ARBA" id="ARBA00023136"/>
    </source>
</evidence>
<dbReference type="PROSITE" id="PS51123">
    <property type="entry name" value="OMPA_2"/>
    <property type="match status" value="1"/>
</dbReference>
<evidence type="ECO:0000256" key="1">
    <source>
        <dbReference type="ARBA" id="ARBA00004442"/>
    </source>
</evidence>
<keyword evidence="2 4" id="KW-0472">Membrane</keyword>
<accession>A0A8G2BF68</accession>
<evidence type="ECO:0000313" key="7">
    <source>
        <dbReference type="EMBL" id="SDF30552.1"/>
    </source>
</evidence>
<dbReference type="InterPro" id="IPR050330">
    <property type="entry name" value="Bact_OuterMem_StrucFunc"/>
</dbReference>
<dbReference type="InterPro" id="IPR006665">
    <property type="entry name" value="OmpA-like"/>
</dbReference>
<feature type="signal peptide" evidence="5">
    <location>
        <begin position="1"/>
        <end position="28"/>
    </location>
</feature>
<dbReference type="AlphaFoldDB" id="A0A8G2BF68"/>
<comment type="caution">
    <text evidence="7">The sequence shown here is derived from an EMBL/GenBank/DDBJ whole genome shotgun (WGS) entry which is preliminary data.</text>
</comment>
<dbReference type="RefSeq" id="WP_093148556.1">
    <property type="nucleotide sequence ID" value="NZ_FNBW01000002.1"/>
</dbReference>
<dbReference type="Pfam" id="PF00691">
    <property type="entry name" value="OmpA"/>
    <property type="match status" value="1"/>
</dbReference>
<evidence type="ECO:0000256" key="3">
    <source>
        <dbReference type="ARBA" id="ARBA00023237"/>
    </source>
</evidence>
<name>A0A8G2BF68_9PROT</name>
<feature type="chain" id="PRO_5034338773" evidence="5">
    <location>
        <begin position="29"/>
        <end position="348"/>
    </location>
</feature>
<dbReference type="GO" id="GO:0009279">
    <property type="term" value="C:cell outer membrane"/>
    <property type="evidence" value="ECO:0007669"/>
    <property type="project" value="UniProtKB-SubCell"/>
</dbReference>
<keyword evidence="5" id="KW-0732">Signal</keyword>
<dbReference type="InterPro" id="IPR036737">
    <property type="entry name" value="OmpA-like_sf"/>
</dbReference>
<dbReference type="PANTHER" id="PTHR30329">
    <property type="entry name" value="STATOR ELEMENT OF FLAGELLAR MOTOR COMPLEX"/>
    <property type="match status" value="1"/>
</dbReference>
<comment type="subcellular location">
    <subcellularLocation>
        <location evidence="1">Cell outer membrane</location>
    </subcellularLocation>
</comment>
<dbReference type="CDD" id="cd07185">
    <property type="entry name" value="OmpA_C-like"/>
    <property type="match status" value="1"/>
</dbReference>
<reference evidence="7 8" key="1">
    <citation type="submission" date="2016-10" db="EMBL/GenBank/DDBJ databases">
        <authorList>
            <person name="Varghese N."/>
            <person name="Submissions S."/>
        </authorList>
    </citation>
    <scope>NUCLEOTIDE SEQUENCE [LARGE SCALE GENOMIC DNA]</scope>
    <source>
        <strain evidence="7 8">DSM 18839</strain>
    </source>
</reference>
<dbReference type="InterPro" id="IPR006664">
    <property type="entry name" value="OMP_bac"/>
</dbReference>
<evidence type="ECO:0000313" key="8">
    <source>
        <dbReference type="Proteomes" id="UP000198615"/>
    </source>
</evidence>
<keyword evidence="8" id="KW-1185">Reference proteome</keyword>
<dbReference type="PANTHER" id="PTHR30329:SF21">
    <property type="entry name" value="LIPOPROTEIN YIAD-RELATED"/>
    <property type="match status" value="1"/>
</dbReference>
<dbReference type="OrthoDB" id="189250at2"/>
<organism evidence="7 8">
    <name type="scientific">Thalassobaculum litoreum DSM 18839</name>
    <dbReference type="NCBI Taxonomy" id="1123362"/>
    <lineage>
        <taxon>Bacteria</taxon>
        <taxon>Pseudomonadati</taxon>
        <taxon>Pseudomonadota</taxon>
        <taxon>Alphaproteobacteria</taxon>
        <taxon>Rhodospirillales</taxon>
        <taxon>Thalassobaculaceae</taxon>
        <taxon>Thalassobaculum</taxon>
    </lineage>
</organism>
<dbReference type="EMBL" id="FNBW01000002">
    <property type="protein sequence ID" value="SDF30552.1"/>
    <property type="molecule type" value="Genomic_DNA"/>
</dbReference>
<protein>
    <submittedName>
        <fullName evidence="7">OmpA family protein</fullName>
    </submittedName>
</protein>
<dbReference type="Gene3D" id="3.30.1330.60">
    <property type="entry name" value="OmpA-like domain"/>
    <property type="match status" value="1"/>
</dbReference>
<dbReference type="PRINTS" id="PR01021">
    <property type="entry name" value="OMPADOMAIN"/>
</dbReference>
<proteinExistence type="predicted"/>
<keyword evidence="3" id="KW-0998">Cell outer membrane</keyword>
<evidence type="ECO:0000259" key="6">
    <source>
        <dbReference type="PROSITE" id="PS51123"/>
    </source>
</evidence>
<dbReference type="SUPFAM" id="SSF103088">
    <property type="entry name" value="OmpA-like"/>
    <property type="match status" value="1"/>
</dbReference>
<dbReference type="Proteomes" id="UP000198615">
    <property type="component" value="Unassembled WGS sequence"/>
</dbReference>
<feature type="domain" description="OmpA-like" evidence="6">
    <location>
        <begin position="234"/>
        <end position="348"/>
    </location>
</feature>
<gene>
    <name evidence="7" type="ORF">SAMN05660686_00973</name>
</gene>
<evidence type="ECO:0000256" key="4">
    <source>
        <dbReference type="PROSITE-ProRule" id="PRU00473"/>
    </source>
</evidence>